<accession>A0AA41ZB45</accession>
<protein>
    <submittedName>
        <fullName evidence="1">Uncharacterized protein</fullName>
    </submittedName>
</protein>
<dbReference type="EMBL" id="JAMOIM010000058">
    <property type="protein sequence ID" value="MCW6512642.1"/>
    <property type="molecule type" value="Genomic_DNA"/>
</dbReference>
<evidence type="ECO:0000313" key="1">
    <source>
        <dbReference type="EMBL" id="MCW6512642.1"/>
    </source>
</evidence>
<dbReference type="AlphaFoldDB" id="A0AA41ZB45"/>
<dbReference type="Proteomes" id="UP001165667">
    <property type="component" value="Unassembled WGS sequence"/>
</dbReference>
<keyword evidence="2" id="KW-1185">Reference proteome</keyword>
<evidence type="ECO:0000313" key="2">
    <source>
        <dbReference type="Proteomes" id="UP001165667"/>
    </source>
</evidence>
<proteinExistence type="predicted"/>
<dbReference type="RefSeq" id="WP_282589018.1">
    <property type="nucleotide sequence ID" value="NZ_JAMOIM010000058.1"/>
</dbReference>
<organism evidence="1 2">
    <name type="scientific">Lichenifustis flavocetrariae</name>
    <dbReference type="NCBI Taxonomy" id="2949735"/>
    <lineage>
        <taxon>Bacteria</taxon>
        <taxon>Pseudomonadati</taxon>
        <taxon>Pseudomonadota</taxon>
        <taxon>Alphaproteobacteria</taxon>
        <taxon>Hyphomicrobiales</taxon>
        <taxon>Lichenihabitantaceae</taxon>
        <taxon>Lichenifustis</taxon>
    </lineage>
</organism>
<name>A0AA41ZB45_9HYPH</name>
<gene>
    <name evidence="1" type="ORF">M8523_32565</name>
</gene>
<reference evidence="1" key="1">
    <citation type="submission" date="2022-05" db="EMBL/GenBank/DDBJ databases">
        <authorList>
            <person name="Pankratov T."/>
        </authorList>
    </citation>
    <scope>NUCLEOTIDE SEQUENCE</scope>
    <source>
        <strain evidence="1">BP6-180914</strain>
    </source>
</reference>
<comment type="caution">
    <text evidence="1">The sequence shown here is derived from an EMBL/GenBank/DDBJ whole genome shotgun (WGS) entry which is preliminary data.</text>
</comment>
<sequence>MSNYIVNFYKTVLNDTGHVFESCQGSVETLAVNELEAVAFAKDRFCEAGRLSDWTMHSDRVEVIEAEFPS</sequence>